<feature type="region of interest" description="Disordered" evidence="1">
    <location>
        <begin position="1"/>
        <end position="30"/>
    </location>
</feature>
<gene>
    <name evidence="2" type="ORF">TraAM80_01937</name>
</gene>
<feature type="compositionally biased region" description="Basic and acidic residues" evidence="1">
    <location>
        <begin position="292"/>
        <end position="305"/>
    </location>
</feature>
<dbReference type="OMA" id="WRHEPRI"/>
<feature type="region of interest" description="Disordered" evidence="1">
    <location>
        <begin position="76"/>
        <end position="101"/>
    </location>
</feature>
<feature type="compositionally biased region" description="Polar residues" evidence="1">
    <location>
        <begin position="273"/>
        <end position="290"/>
    </location>
</feature>
<organism evidence="2 3">
    <name type="scientific">Trypanosoma rangeli</name>
    <dbReference type="NCBI Taxonomy" id="5698"/>
    <lineage>
        <taxon>Eukaryota</taxon>
        <taxon>Discoba</taxon>
        <taxon>Euglenozoa</taxon>
        <taxon>Kinetoplastea</taxon>
        <taxon>Metakinetoplastina</taxon>
        <taxon>Trypanosomatida</taxon>
        <taxon>Trypanosomatidae</taxon>
        <taxon>Trypanosoma</taxon>
        <taxon>Herpetosoma</taxon>
    </lineage>
</organism>
<evidence type="ECO:0000313" key="3">
    <source>
        <dbReference type="Proteomes" id="UP000283634"/>
    </source>
</evidence>
<dbReference type="EMBL" id="MKGL01000042">
    <property type="protein sequence ID" value="RNF09803.1"/>
    <property type="molecule type" value="Genomic_DNA"/>
</dbReference>
<feature type="region of interest" description="Disordered" evidence="1">
    <location>
        <begin position="347"/>
        <end position="375"/>
    </location>
</feature>
<feature type="compositionally biased region" description="Polar residues" evidence="1">
    <location>
        <begin position="364"/>
        <end position="375"/>
    </location>
</feature>
<reference evidence="2 3" key="1">
    <citation type="journal article" date="2018" name="BMC Genomics">
        <title>Genomic comparison of Trypanosoma conorhini and Trypanosoma rangeli to Trypanosoma cruzi strains of high and low virulence.</title>
        <authorList>
            <person name="Bradwell K.R."/>
            <person name="Koparde V.N."/>
            <person name="Matveyev A.V."/>
            <person name="Serrano M.G."/>
            <person name="Alves J.M."/>
            <person name="Parikh H."/>
            <person name="Huang B."/>
            <person name="Lee V."/>
            <person name="Espinosa-Alvarez O."/>
            <person name="Ortiz P.A."/>
            <person name="Costa-Martins A.G."/>
            <person name="Teixeira M.M."/>
            <person name="Buck G.A."/>
        </authorList>
    </citation>
    <scope>NUCLEOTIDE SEQUENCE [LARGE SCALE GENOMIC DNA]</scope>
    <source>
        <strain evidence="2 3">AM80</strain>
    </source>
</reference>
<feature type="region of interest" description="Disordered" evidence="1">
    <location>
        <begin position="253"/>
        <end position="305"/>
    </location>
</feature>
<feature type="compositionally biased region" description="Polar residues" evidence="1">
    <location>
        <begin position="81"/>
        <end position="92"/>
    </location>
</feature>
<proteinExistence type="predicted"/>
<dbReference type="GeneID" id="40325870"/>
<dbReference type="VEuPathDB" id="TriTrypDB:TRSC58_06991"/>
<sequence length="768" mass="81289">MGATCAKNGVSGGISKGSYGRKHSGSGSHVAWRHEPRIHVESSCNADVLPRLEARPDLSEYSSMEVDDVLSIPSVARNGSPVAQTPEQSMPTLSGAFRPQSQSTMTGLEVAAKAAAYEAGAAAVLDEEGRLEEPPCDFASTYEVQPSETNSAAACVNGTLDGPPLPFSPVYETEVSSSASLATNTVADECGEGPVAPPSAAGKFQLGDSDYSTSTSNCFTCVSFDEGRLLWAQPRLLHSATLDPLRGATGLSHAQTRAVGSAEAGAQKEQACAGSTSPPKNLASEPSASDTARIKTKEPNREEERHNQIICTQETLVEAEVSGGSLIEKTEDDVQEVILAACVERQMSSRQPGPRETHVDPVRSASTSASQRMSPTRDISLTFTPLLVAVNSVGARTPTHTEPSLLLCASDCSTEVANTSSTVNFAPLSQVRLTEETLQDAESQQPSLQLPLWGECGSVSSPAHPHNTPPMVSATIANKATDVSAVPSIREQVGVERCWGSGSDCLTNVEGSGVKRLPLVVAVLEGHFATSEITSSHGNASHRPGLSTARSCEGLVVTPRALPTSASDLHFAHCQCWGALPHTTSSPGTYSSSLSLLGTAPRSTVPRHRGGLLSPFPLFPPSHLTFSGTKEVAVIDSFETGCHVHRRSCASPSPEQPHLSSSLSGHLCSPGTEFALSKAVTRANSSEGLVETVADSCAVGERKSSRYFCRWCDEPYAWREVCVVADELHDVLRIRRKHEKEVKKRAQWLLRCGRIQEAVSELQAAGVV</sequence>
<evidence type="ECO:0000313" key="2">
    <source>
        <dbReference type="EMBL" id="RNF09803.1"/>
    </source>
</evidence>
<accession>A0A3R7NYK9</accession>
<evidence type="ECO:0000256" key="1">
    <source>
        <dbReference type="SAM" id="MobiDB-lite"/>
    </source>
</evidence>
<name>A0A3R7NYK9_TRYRA</name>
<dbReference type="AlphaFoldDB" id="A0A3R7NYK9"/>
<dbReference type="Proteomes" id="UP000283634">
    <property type="component" value="Unassembled WGS sequence"/>
</dbReference>
<protein>
    <submittedName>
        <fullName evidence="2">Uncharacterized protein</fullName>
    </submittedName>
</protein>
<comment type="caution">
    <text evidence="2">The sequence shown here is derived from an EMBL/GenBank/DDBJ whole genome shotgun (WGS) entry which is preliminary data.</text>
</comment>
<dbReference type="OrthoDB" id="248074at2759"/>
<keyword evidence="3" id="KW-1185">Reference proteome</keyword>
<dbReference type="RefSeq" id="XP_029241190.1">
    <property type="nucleotide sequence ID" value="XM_029378961.1"/>
</dbReference>